<dbReference type="EMBL" id="AZIM01000046">
    <property type="protein sequence ID" value="ETE73750.1"/>
    <property type="molecule type" value="Genomic_DNA"/>
</dbReference>
<dbReference type="InterPro" id="IPR000357">
    <property type="entry name" value="HEAT"/>
</dbReference>
<feature type="region of interest" description="Disordered" evidence="10">
    <location>
        <begin position="1243"/>
        <end position="1265"/>
    </location>
</feature>
<dbReference type="InterPro" id="IPR021133">
    <property type="entry name" value="HEAT_type_2"/>
</dbReference>
<evidence type="ECO:0000259" key="12">
    <source>
        <dbReference type="PROSITE" id="PS51194"/>
    </source>
</evidence>
<dbReference type="InterPro" id="IPR027417">
    <property type="entry name" value="P-loop_NTPase"/>
</dbReference>
<comment type="subcellular location">
    <subcellularLocation>
        <location evidence="1">Nucleus</location>
    </subcellularLocation>
</comment>
<dbReference type="Pfam" id="PF00271">
    <property type="entry name" value="Helicase_C"/>
    <property type="match status" value="1"/>
</dbReference>
<dbReference type="Gene3D" id="3.90.190.10">
    <property type="entry name" value="Protein tyrosine phosphatase superfamily"/>
    <property type="match status" value="1"/>
</dbReference>
<dbReference type="PANTHER" id="PTHR36498">
    <property type="entry name" value="TATA-BINDING PROTEIN-ASSOCIATED FACTOR 172"/>
    <property type="match status" value="1"/>
</dbReference>
<dbReference type="Gene3D" id="1.25.10.10">
    <property type="entry name" value="Leucine-rich Repeat Variant"/>
    <property type="match status" value="2"/>
</dbReference>
<gene>
    <name evidence="13" type="primary">BTAF1</name>
    <name evidence="13" type="ORF">L345_00403</name>
</gene>
<evidence type="ECO:0000256" key="9">
    <source>
        <dbReference type="PROSITE-ProRule" id="PRU00103"/>
    </source>
</evidence>
<feature type="region of interest" description="Disordered" evidence="10">
    <location>
        <begin position="162"/>
        <end position="185"/>
    </location>
</feature>
<feature type="compositionally biased region" description="Basic and acidic residues" evidence="10">
    <location>
        <begin position="162"/>
        <end position="171"/>
    </location>
</feature>
<dbReference type="GO" id="GO:0017025">
    <property type="term" value="F:TBP-class protein binding"/>
    <property type="evidence" value="ECO:0007669"/>
    <property type="project" value="InterPro"/>
</dbReference>
<dbReference type="Pfam" id="PF12054">
    <property type="entry name" value="DUF3535"/>
    <property type="match status" value="1"/>
</dbReference>
<dbReference type="Gene3D" id="3.40.50.10810">
    <property type="entry name" value="Tandem AAA-ATPase domain"/>
    <property type="match status" value="1"/>
</dbReference>
<dbReference type="InterPro" id="IPR022707">
    <property type="entry name" value="Mot1_central_dom"/>
</dbReference>
<dbReference type="GO" id="GO:0005634">
    <property type="term" value="C:nucleus"/>
    <property type="evidence" value="ECO:0007669"/>
    <property type="project" value="UniProtKB-SubCell"/>
</dbReference>
<dbReference type="GO" id="GO:0003677">
    <property type="term" value="F:DNA binding"/>
    <property type="evidence" value="ECO:0007669"/>
    <property type="project" value="UniProtKB-KW"/>
</dbReference>
<dbReference type="Gene3D" id="3.40.50.300">
    <property type="entry name" value="P-loop containing nucleotide triphosphate hydrolases"/>
    <property type="match status" value="1"/>
</dbReference>
<dbReference type="FunFam" id="3.40.50.10810:FF:000009">
    <property type="entry name" value="B-TFIID TATA-box-binding protein-associated factor 1"/>
    <property type="match status" value="1"/>
</dbReference>
<evidence type="ECO:0000256" key="7">
    <source>
        <dbReference type="ARBA" id="ARBA00023125"/>
    </source>
</evidence>
<feature type="region of interest" description="Disordered" evidence="10">
    <location>
        <begin position="1292"/>
        <end position="1313"/>
    </location>
</feature>
<dbReference type="Pfam" id="PF25786">
    <property type="entry name" value="HEAT_GCN1_C"/>
    <property type="match status" value="1"/>
</dbReference>
<evidence type="ECO:0000256" key="6">
    <source>
        <dbReference type="ARBA" id="ARBA00022840"/>
    </source>
</evidence>
<keyword evidence="7" id="KW-0238">DNA-binding</keyword>
<evidence type="ECO:0000256" key="4">
    <source>
        <dbReference type="ARBA" id="ARBA00022801"/>
    </source>
</evidence>
<name>V8PHC7_OPHHA</name>
<dbReference type="SMART" id="SM00490">
    <property type="entry name" value="HELICc"/>
    <property type="match status" value="1"/>
</dbReference>
<evidence type="ECO:0000313" key="14">
    <source>
        <dbReference type="Proteomes" id="UP000018936"/>
    </source>
</evidence>
<comment type="caution">
    <text evidence="13">The sequence shown here is derived from an EMBL/GenBank/DDBJ whole genome shotgun (WGS) entry which is preliminary data.</text>
</comment>
<dbReference type="GO" id="GO:0005524">
    <property type="term" value="F:ATP binding"/>
    <property type="evidence" value="ECO:0007669"/>
    <property type="project" value="UniProtKB-KW"/>
</dbReference>
<dbReference type="PROSITE" id="PS51192">
    <property type="entry name" value="HELICASE_ATP_BIND_1"/>
    <property type="match status" value="1"/>
</dbReference>
<dbReference type="CDD" id="cd17999">
    <property type="entry name" value="DEXHc_Mot1"/>
    <property type="match status" value="1"/>
</dbReference>
<evidence type="ECO:0000256" key="2">
    <source>
        <dbReference type="ARBA" id="ARBA00022737"/>
    </source>
</evidence>
<dbReference type="GO" id="GO:0004386">
    <property type="term" value="F:helicase activity"/>
    <property type="evidence" value="ECO:0007669"/>
    <property type="project" value="UniProtKB-KW"/>
</dbReference>
<feature type="domain" description="Helicase ATP-binding" evidence="11">
    <location>
        <begin position="1532"/>
        <end position="1707"/>
    </location>
</feature>
<dbReference type="PROSITE" id="PS51194">
    <property type="entry name" value="HELICASE_CTER"/>
    <property type="match status" value="1"/>
</dbReference>
<keyword evidence="14" id="KW-1185">Reference proteome</keyword>
<feature type="repeat" description="HEAT" evidence="9">
    <location>
        <begin position="791"/>
        <end position="828"/>
    </location>
</feature>
<dbReference type="SMART" id="SM00487">
    <property type="entry name" value="DEXDc"/>
    <property type="match status" value="1"/>
</dbReference>
<feature type="region of interest" description="Disordered" evidence="10">
    <location>
        <begin position="478"/>
        <end position="498"/>
    </location>
</feature>
<organism evidence="13 14">
    <name type="scientific">Ophiophagus hannah</name>
    <name type="common">King cobra</name>
    <name type="synonym">Naja hannah</name>
    <dbReference type="NCBI Taxonomy" id="8665"/>
    <lineage>
        <taxon>Eukaryota</taxon>
        <taxon>Metazoa</taxon>
        <taxon>Chordata</taxon>
        <taxon>Craniata</taxon>
        <taxon>Vertebrata</taxon>
        <taxon>Euteleostomi</taxon>
        <taxon>Lepidosauria</taxon>
        <taxon>Squamata</taxon>
        <taxon>Bifurcata</taxon>
        <taxon>Unidentata</taxon>
        <taxon>Episquamata</taxon>
        <taxon>Toxicofera</taxon>
        <taxon>Serpentes</taxon>
        <taxon>Colubroidea</taxon>
        <taxon>Elapidae</taxon>
        <taxon>Elapinae</taxon>
        <taxon>Ophiophagus</taxon>
    </lineage>
</organism>
<dbReference type="GO" id="GO:0016887">
    <property type="term" value="F:ATP hydrolysis activity"/>
    <property type="evidence" value="ECO:0007669"/>
    <property type="project" value="InterPro"/>
</dbReference>
<evidence type="ECO:0000256" key="10">
    <source>
        <dbReference type="SAM" id="MobiDB-lite"/>
    </source>
</evidence>
<keyword evidence="4" id="KW-0378">Hydrolase</keyword>
<dbReference type="InterPro" id="IPR044972">
    <property type="entry name" value="Mot1"/>
</dbReference>
<evidence type="ECO:0000256" key="8">
    <source>
        <dbReference type="ARBA" id="ARBA00023242"/>
    </source>
</evidence>
<proteinExistence type="predicted"/>
<protein>
    <submittedName>
        <fullName evidence="13">TATA-binding protein-associated factor</fullName>
    </submittedName>
</protein>
<dbReference type="SUPFAM" id="SSF52799">
    <property type="entry name" value="(Phosphotyrosine protein) phosphatases II"/>
    <property type="match status" value="1"/>
</dbReference>
<dbReference type="InterPro" id="IPR001650">
    <property type="entry name" value="Helicase_C-like"/>
</dbReference>
<evidence type="ECO:0000256" key="1">
    <source>
        <dbReference type="ARBA" id="ARBA00004123"/>
    </source>
</evidence>
<dbReference type="PROSITE" id="PS50077">
    <property type="entry name" value="HEAT_REPEAT"/>
    <property type="match status" value="1"/>
</dbReference>
<keyword evidence="3" id="KW-0547">Nucleotide-binding</keyword>
<dbReference type="Pfam" id="PF02985">
    <property type="entry name" value="HEAT"/>
    <property type="match status" value="1"/>
</dbReference>
<dbReference type="Proteomes" id="UP000018936">
    <property type="component" value="Unassembled WGS sequence"/>
</dbReference>
<evidence type="ECO:0000256" key="3">
    <source>
        <dbReference type="ARBA" id="ARBA00022741"/>
    </source>
</evidence>
<dbReference type="Pfam" id="PF00176">
    <property type="entry name" value="SNF2-rel_dom"/>
    <property type="match status" value="1"/>
</dbReference>
<evidence type="ECO:0000256" key="5">
    <source>
        <dbReference type="ARBA" id="ARBA00022806"/>
    </source>
</evidence>
<evidence type="ECO:0000313" key="13">
    <source>
        <dbReference type="EMBL" id="ETE73750.1"/>
    </source>
</evidence>
<dbReference type="OrthoDB" id="10252227at2759"/>
<keyword evidence="6" id="KW-0067">ATP-binding</keyword>
<dbReference type="InterPro" id="IPR016024">
    <property type="entry name" value="ARM-type_fold"/>
</dbReference>
<keyword evidence="5" id="KW-0347">Helicase</keyword>
<accession>V8PHC7</accession>
<dbReference type="InterPro" id="IPR049730">
    <property type="entry name" value="SNF2/RAD54-like_C"/>
</dbReference>
<dbReference type="InterPro" id="IPR044078">
    <property type="entry name" value="Mot1_ATP-bd"/>
</dbReference>
<dbReference type="InterPro" id="IPR000330">
    <property type="entry name" value="SNF2_N"/>
</dbReference>
<dbReference type="InterPro" id="IPR011989">
    <property type="entry name" value="ARM-like"/>
</dbReference>
<dbReference type="InterPro" id="IPR038718">
    <property type="entry name" value="SNF2-like_sf"/>
</dbReference>
<reference evidence="13 14" key="1">
    <citation type="journal article" date="2013" name="Proc. Natl. Acad. Sci. U.S.A.">
        <title>The king cobra genome reveals dynamic gene evolution and adaptation in the snake venom system.</title>
        <authorList>
            <person name="Vonk F.J."/>
            <person name="Casewell N.R."/>
            <person name="Henkel C.V."/>
            <person name="Heimberg A.M."/>
            <person name="Jansen H.J."/>
            <person name="McCleary R.J."/>
            <person name="Kerkkamp H.M."/>
            <person name="Vos R.A."/>
            <person name="Guerreiro I."/>
            <person name="Calvete J.J."/>
            <person name="Wuster W."/>
            <person name="Woods A.E."/>
            <person name="Logan J.M."/>
            <person name="Harrison R.A."/>
            <person name="Castoe T.A."/>
            <person name="de Koning A.P."/>
            <person name="Pollock D.D."/>
            <person name="Yandell M."/>
            <person name="Calderon D."/>
            <person name="Renjifo C."/>
            <person name="Currier R.B."/>
            <person name="Salgado D."/>
            <person name="Pla D."/>
            <person name="Sanz L."/>
            <person name="Hyder A.S."/>
            <person name="Ribeiro J.M."/>
            <person name="Arntzen J.W."/>
            <person name="van den Thillart G.E."/>
            <person name="Boetzer M."/>
            <person name="Pirovano W."/>
            <person name="Dirks R.P."/>
            <person name="Spaink H.P."/>
            <person name="Duboule D."/>
            <person name="McGlinn E."/>
            <person name="Kini R.M."/>
            <person name="Richardson M.K."/>
        </authorList>
    </citation>
    <scope>NUCLEOTIDE SEQUENCE</scope>
    <source>
        <tissue evidence="13">Blood</tissue>
    </source>
</reference>
<dbReference type="SUPFAM" id="SSF48371">
    <property type="entry name" value="ARM repeat"/>
    <property type="match status" value="1"/>
</dbReference>
<dbReference type="SUPFAM" id="SSF52540">
    <property type="entry name" value="P-loop containing nucleoside triphosphate hydrolases"/>
    <property type="match status" value="2"/>
</dbReference>
<feature type="compositionally biased region" description="Basic and acidic residues" evidence="10">
    <location>
        <begin position="1253"/>
        <end position="1265"/>
    </location>
</feature>
<feature type="domain" description="Helicase C-terminal" evidence="12">
    <location>
        <begin position="1886"/>
        <end position="2037"/>
    </location>
</feature>
<feature type="non-terminal residue" evidence="13">
    <location>
        <position position="1"/>
    </location>
</feature>
<dbReference type="InterPro" id="IPR014001">
    <property type="entry name" value="Helicase_ATP-bd"/>
</dbReference>
<dbReference type="CDD" id="cd18793">
    <property type="entry name" value="SF2_C_SNF"/>
    <property type="match status" value="1"/>
</dbReference>
<dbReference type="InterPro" id="IPR029021">
    <property type="entry name" value="Prot-tyrosine_phosphatase-like"/>
</dbReference>
<sequence>MQVTIPQAINQRLTPTQRFTPKDLIAAVKAFNTELGLIIDLTYTTRYYGIKDLPKSMEYKKLFTIGLEVPDDPTILQFKKWVRKFLWENADNACPFFTESPVSHNLCSCCLAFGDARGHHIDGHIYLTDLKTQPMRSNLGMNMWDADGDIVPSPDDIDGHMDRFPNEEYPRPGKRLRAYDDGPNDLPEQIRLREFDFINKGPGQRRKPYHDHQFHDMQPPLPQIRQKHFPDHQFHDDRQEEMEIKDLTFSTRGPGPRFQPFEGHQLDDDFPGNISGGDINMNCSQRHRHFADTPCYNHRPTDSQLNGCRGERRRPFYNQQSSDDFQSFLQDKNKLFLNKRPVERLRLFQNCPVRDDVHSPVGDFEYVTRGCGQRMVPFLDQQHHSELRRKLSLEDFDDEDSDRRSRPFLDNQSYCDFSEKSQLKDFQNRGPEQRLNSFNDHSTHINEPYEEYSERSTNWDSRIAAGQAVEAIVKNIPEWNPTPQPKQERGCENQVEDTSTSDRLRFDKFDICRLLKHGASLLGSAGAEFEVQDDTSGEVDPKERIARQRKLLQKKLGLDMGAAIGMSTEDLFNDEDLDYTPASSILVHKQPVGKTSGYLTAWITDGEPEEKRRKIGNVIISQPATDSKLLVDNVPEESNEWPLESFCEEVCNDLFDPSWEIRHGAGVGLREVLKAHGKSGGKMGDSTVEEMIQQHQDWLEDLAIRLLCVFALDRFGDFVSDEVVAPVRETCAQTLGVVLKHMNESGVHKTVAILLKLLTQEQWEVRHGGLLGIKYALAVRQDLIETLLPKVLPAITEGLQDLDDDVRAVAAASLVPVVESLVHLQPEKVPFILNILWDALLDLDDLTASTNSIMTLLSSLLTYSQVQRCRHIFQFCILESNQEILDLIHKVWLELLSKASLQYVVAASCPWMGAWLCLMMQPSHLPIDLNMLLEVKAKLKEKSGGKLRPSQPQTKEVVQEYIAGAESITEDPATRDFVVMRARMMAAKLLGALCCCICDPSVNAASQEIKPAESLAQLLLFHLNSKSALQRFSVALVICEWASLQKENKIVADAVVARLLGVLSEHLYYDEIAVPFTRMQNECKQLISSFTDANIDISSKVNCSVFTIDQANELVTTVFNEATSSQNLNPKVLQQLESKRQQVQMTVTETNLEWQTLQLRVHTFTACAVVNLEQLPEKINPVIKPLMEAVKKEENTLVQNYSALCIAKLLQQCIARSPCPNSKIIKNLCTSLCVDPHLTPLASCPAQPQSSHENSKGSNSERDGMHHTVTKHRGIITLYRHQKAAFAITSRRGPTPKATKAQIGDLPASTSGNVTTELDEAQKPYIVQRRGAEFALSTIAKHFGDEMAVGLPHLWDTMVGSLKNSIDINNFDRKLLLEKGDGPAQELVNSLQVFEITAASMDIRLHSLLIQHLPYLCMCLQHPSTAVRHMAARCVGVMSKIATVKTIHIFLEKVLPWLGAIDDSTKQEGAIEALGGIPDPPNMSEDLIKIKAKERHFLEQLLDGKKLENYKIPVPIKAELRKYQQEGVNWLAFLNKYKLHGILCDDMGLGKTLQSICILAGDHYLRAQEYARTKMADSIPLPSLVVCPPTLTGHWVDEVGKFCSKEFLNPLHYTGPPTERARLQQHVKRHNLIVASYDVVRNDIDFFRNIKFNYCILDEGHVIKNGKTKLSKAIKQLAANYRIILSGTPIQNNVLELWSLFDFLMPGFLGTERQFAARYGKPILASRDARSSSREQEAGVLAMEALHRQVLPFLLRRMKEDVLQDLPPKIIQDYYCILSPLQANFAKSRAKCDVDETVSAASLTEETEKPKLKATGHVFQALQYLRKLCNHPALVLTAHHPEHKRITEKLAAENSSLRDIQHAPKLSALKQLLLDCGLGNGGSPESGTETIVAQHRILIFCQLKSMLDIVEHDLLKPHLPSVTYLRLDGSIPAGQRHSIVSRFNNDPSIDVLLLTTHVGGLGLNLTGADTVVFVEHDWNPMKDLQAMDRAHRIGQDGKTEKSDGATSVSGKTTMKSVLENLGELWDQEQYDSEYSLEKFMHSLK</sequence>
<keyword evidence="2" id="KW-0677">Repeat</keyword>
<keyword evidence="8" id="KW-0539">Nucleus</keyword>
<evidence type="ECO:0000259" key="11">
    <source>
        <dbReference type="PROSITE" id="PS51192"/>
    </source>
</evidence>
<dbReference type="PANTHER" id="PTHR36498:SF1">
    <property type="entry name" value="TATA-BINDING PROTEIN-ASSOCIATED FACTOR 172"/>
    <property type="match status" value="1"/>
</dbReference>